<keyword evidence="3" id="KW-1185">Reference proteome</keyword>
<feature type="transmembrane region" description="Helical" evidence="1">
    <location>
        <begin position="84"/>
        <end position="105"/>
    </location>
</feature>
<name>A0A8S1WBW7_PAROT</name>
<feature type="transmembrane region" description="Helical" evidence="1">
    <location>
        <begin position="50"/>
        <end position="72"/>
    </location>
</feature>
<keyword evidence="1" id="KW-0812">Transmembrane</keyword>
<dbReference type="AlphaFoldDB" id="A0A8S1WBW7"/>
<proteinExistence type="predicted"/>
<gene>
    <name evidence="2" type="ORF">POCTA_138.1.T0910049</name>
</gene>
<dbReference type="OrthoDB" id="295915at2759"/>
<organism evidence="2 3">
    <name type="scientific">Paramecium octaurelia</name>
    <dbReference type="NCBI Taxonomy" id="43137"/>
    <lineage>
        <taxon>Eukaryota</taxon>
        <taxon>Sar</taxon>
        <taxon>Alveolata</taxon>
        <taxon>Ciliophora</taxon>
        <taxon>Intramacronucleata</taxon>
        <taxon>Oligohymenophorea</taxon>
        <taxon>Peniculida</taxon>
        <taxon>Parameciidae</taxon>
        <taxon>Paramecium</taxon>
    </lineage>
</organism>
<evidence type="ECO:0000313" key="3">
    <source>
        <dbReference type="Proteomes" id="UP000683925"/>
    </source>
</evidence>
<protein>
    <submittedName>
        <fullName evidence="2">Uncharacterized protein</fullName>
    </submittedName>
</protein>
<dbReference type="EMBL" id="CAJJDP010000090">
    <property type="protein sequence ID" value="CAD8187758.1"/>
    <property type="molecule type" value="Genomic_DNA"/>
</dbReference>
<comment type="caution">
    <text evidence="2">The sequence shown here is derived from an EMBL/GenBank/DDBJ whole genome shotgun (WGS) entry which is preliminary data.</text>
</comment>
<evidence type="ECO:0000313" key="2">
    <source>
        <dbReference type="EMBL" id="CAD8187758.1"/>
    </source>
</evidence>
<dbReference type="OMA" id="RYHIVDH"/>
<keyword evidence="1" id="KW-0472">Membrane</keyword>
<dbReference type="Proteomes" id="UP000683925">
    <property type="component" value="Unassembled WGS sequence"/>
</dbReference>
<sequence length="137" mass="15764">MELSNRYHIVDHPLIDDPMLDEGYTRKFGAYKPKFQGSLPGYYPFELKDYLYVILFTLVTAGVCLPIWYGLVEGAKANSKQFSIISAVIFFGFYFVQALATYYGGRLKKVVENKMIQEKLIEMEKKEAEKQKLLAAI</sequence>
<evidence type="ECO:0000256" key="1">
    <source>
        <dbReference type="SAM" id="Phobius"/>
    </source>
</evidence>
<keyword evidence="1" id="KW-1133">Transmembrane helix</keyword>
<reference evidence="2" key="1">
    <citation type="submission" date="2021-01" db="EMBL/GenBank/DDBJ databases">
        <authorList>
            <consortium name="Genoscope - CEA"/>
            <person name="William W."/>
        </authorList>
    </citation>
    <scope>NUCLEOTIDE SEQUENCE</scope>
</reference>
<accession>A0A8S1WBW7</accession>